<dbReference type="PANTHER" id="PTHR24320">
    <property type="entry name" value="RETINOL DEHYDROGENASE"/>
    <property type="match status" value="1"/>
</dbReference>
<dbReference type="AlphaFoldDB" id="W3WJB3"/>
<dbReference type="Gene3D" id="3.40.50.720">
    <property type="entry name" value="NAD(P)-binding Rossmann-like Domain"/>
    <property type="match status" value="1"/>
</dbReference>
<dbReference type="KEGG" id="pfy:PFICI_13834"/>
<feature type="region of interest" description="Disordered" evidence="3">
    <location>
        <begin position="1"/>
        <end position="23"/>
    </location>
</feature>
<accession>W3WJB3</accession>
<dbReference type="eggNOG" id="KOG1208">
    <property type="taxonomic scope" value="Eukaryota"/>
</dbReference>
<dbReference type="EMBL" id="KI912120">
    <property type="protein sequence ID" value="ETS73968.1"/>
    <property type="molecule type" value="Genomic_DNA"/>
</dbReference>
<dbReference type="InterPro" id="IPR036291">
    <property type="entry name" value="NAD(P)-bd_dom_sf"/>
</dbReference>
<organism evidence="4 5">
    <name type="scientific">Pestalotiopsis fici (strain W106-1 / CGMCC3.15140)</name>
    <dbReference type="NCBI Taxonomy" id="1229662"/>
    <lineage>
        <taxon>Eukaryota</taxon>
        <taxon>Fungi</taxon>
        <taxon>Dikarya</taxon>
        <taxon>Ascomycota</taxon>
        <taxon>Pezizomycotina</taxon>
        <taxon>Sordariomycetes</taxon>
        <taxon>Xylariomycetidae</taxon>
        <taxon>Amphisphaeriales</taxon>
        <taxon>Sporocadaceae</taxon>
        <taxon>Pestalotiopsis</taxon>
    </lineage>
</organism>
<sequence>MKDQLNPYAKLFSEPKGPGDQRPTALGIVKDNDLLGTWTDKVVLLTGGTSGIGVETARALYATGAHVFITARSMDKAEATVQDITSSINGRGSIGVIEMDMDSLESVRKAADDFLSRTTRLNVLINNAGIMACPRTLTMDGFERQFAVNYLAHFALTILLLPSLMASSSSTFNSRVVNVSSSSHRFSSVDFSDINLTHSYDPYRAYGQSKTALNWLSNYIDRAYGPRGVHALCLNPGGIWTGLQGYATPQQLEEWKKDKETMKQMQSPAQGAATTVWAAAGKVWEGHGGRYLSSCRVATQSENETNAIDDGYAPYNYDTESEERLWKLSLEMTGLSAP</sequence>
<dbReference type="OMA" id="AFNSRIV"/>
<keyword evidence="5" id="KW-1185">Reference proteome</keyword>
<dbReference type="GO" id="GO:0016491">
    <property type="term" value="F:oxidoreductase activity"/>
    <property type="evidence" value="ECO:0007669"/>
    <property type="project" value="UniProtKB-KW"/>
</dbReference>
<dbReference type="PANTHER" id="PTHR24320:SF272">
    <property type="entry name" value="NAD(P)-BINDING ROSSMANN-FOLD SUPERFAMILY PROTEIN"/>
    <property type="match status" value="1"/>
</dbReference>
<dbReference type="InterPro" id="IPR002347">
    <property type="entry name" value="SDR_fam"/>
</dbReference>
<evidence type="ECO:0000256" key="1">
    <source>
        <dbReference type="ARBA" id="ARBA00006484"/>
    </source>
</evidence>
<dbReference type="PRINTS" id="PR00081">
    <property type="entry name" value="GDHRDH"/>
</dbReference>
<dbReference type="RefSeq" id="XP_007840606.1">
    <property type="nucleotide sequence ID" value="XM_007842415.1"/>
</dbReference>
<proteinExistence type="inferred from homology"/>
<evidence type="ECO:0000256" key="3">
    <source>
        <dbReference type="SAM" id="MobiDB-lite"/>
    </source>
</evidence>
<dbReference type="InParanoid" id="W3WJB3"/>
<protein>
    <submittedName>
        <fullName evidence="4">Uncharacterized protein</fullName>
    </submittedName>
</protein>
<reference evidence="5" key="1">
    <citation type="journal article" date="2015" name="BMC Genomics">
        <title>Genomic and transcriptomic analysis of the endophytic fungus Pestalotiopsis fici reveals its lifestyle and high potential for synthesis of natural products.</title>
        <authorList>
            <person name="Wang X."/>
            <person name="Zhang X."/>
            <person name="Liu L."/>
            <person name="Xiang M."/>
            <person name="Wang W."/>
            <person name="Sun X."/>
            <person name="Che Y."/>
            <person name="Guo L."/>
            <person name="Liu G."/>
            <person name="Guo L."/>
            <person name="Wang C."/>
            <person name="Yin W.B."/>
            <person name="Stadler M."/>
            <person name="Zhang X."/>
            <person name="Liu X."/>
        </authorList>
    </citation>
    <scope>NUCLEOTIDE SEQUENCE [LARGE SCALE GENOMIC DNA]</scope>
    <source>
        <strain evidence="5">W106-1 / CGMCC3.15140</strain>
    </source>
</reference>
<dbReference type="Pfam" id="PF00106">
    <property type="entry name" value="adh_short"/>
    <property type="match status" value="1"/>
</dbReference>
<dbReference type="SUPFAM" id="SSF51735">
    <property type="entry name" value="NAD(P)-binding Rossmann-fold domains"/>
    <property type="match status" value="1"/>
</dbReference>
<gene>
    <name evidence="4" type="ORF">PFICI_13834</name>
</gene>
<evidence type="ECO:0000313" key="4">
    <source>
        <dbReference type="EMBL" id="ETS73968.1"/>
    </source>
</evidence>
<dbReference type="HOGENOM" id="CLU_010194_44_0_1"/>
<evidence type="ECO:0000313" key="5">
    <source>
        <dbReference type="Proteomes" id="UP000030651"/>
    </source>
</evidence>
<evidence type="ECO:0000256" key="2">
    <source>
        <dbReference type="ARBA" id="ARBA00023002"/>
    </source>
</evidence>
<comment type="similarity">
    <text evidence="1">Belongs to the short-chain dehydrogenases/reductases (SDR) family.</text>
</comment>
<dbReference type="GeneID" id="19278847"/>
<dbReference type="OrthoDB" id="191139at2759"/>
<dbReference type="Proteomes" id="UP000030651">
    <property type="component" value="Unassembled WGS sequence"/>
</dbReference>
<name>W3WJB3_PESFW</name>
<keyword evidence="2" id="KW-0560">Oxidoreductase</keyword>